<dbReference type="Pfam" id="PF10882">
    <property type="entry name" value="bPH_5"/>
    <property type="match status" value="1"/>
</dbReference>
<dbReference type="AlphaFoldDB" id="A0A511N9B0"/>
<sequence>MQTVFTPHPPEKSRLTLWWIFSAIMVLLTLYVFWVTRNAESQNFVPSFVLLVISLFILGICLLAVLGPMRMRYIITDQSLILRGFAGEQKLALQDLRAQVLEPSISLRMIGTGVPGYFTGLYSSQQGNIRVVATTTSRGILLEHPRGKVFITPEDEELFLQILIQRQRSLKTAV</sequence>
<keyword evidence="1" id="KW-0812">Transmembrane</keyword>
<comment type="caution">
    <text evidence="3">The sequence shown here is derived from an EMBL/GenBank/DDBJ whole genome shotgun (WGS) entry which is preliminary data.</text>
</comment>
<evidence type="ECO:0000313" key="4">
    <source>
        <dbReference type="Proteomes" id="UP000321306"/>
    </source>
</evidence>
<evidence type="ECO:0000259" key="2">
    <source>
        <dbReference type="Pfam" id="PF10882"/>
    </source>
</evidence>
<gene>
    <name evidence="3" type="ORF">DC3_50640</name>
</gene>
<feature type="transmembrane region" description="Helical" evidence="1">
    <location>
        <begin position="15"/>
        <end position="35"/>
    </location>
</feature>
<reference evidence="3 4" key="1">
    <citation type="submission" date="2019-07" db="EMBL/GenBank/DDBJ databases">
        <title>Whole genome shotgun sequence of Deinococcus cellulosilyticus NBRC 106333.</title>
        <authorList>
            <person name="Hosoyama A."/>
            <person name="Uohara A."/>
            <person name="Ohji S."/>
            <person name="Ichikawa N."/>
        </authorList>
    </citation>
    <scope>NUCLEOTIDE SEQUENCE [LARGE SCALE GENOMIC DNA]</scope>
    <source>
        <strain evidence="3 4">NBRC 106333</strain>
    </source>
</reference>
<feature type="transmembrane region" description="Helical" evidence="1">
    <location>
        <begin position="47"/>
        <end position="66"/>
    </location>
</feature>
<name>A0A511N9B0_DEIC1</name>
<evidence type="ECO:0000313" key="3">
    <source>
        <dbReference type="EMBL" id="GEM49429.1"/>
    </source>
</evidence>
<keyword evidence="1" id="KW-0472">Membrane</keyword>
<dbReference type="InterPro" id="IPR027783">
    <property type="entry name" value="Bacterial_PH-related"/>
</dbReference>
<keyword evidence="1" id="KW-1133">Transmembrane helix</keyword>
<dbReference type="EMBL" id="BJXB01000034">
    <property type="protein sequence ID" value="GEM49429.1"/>
    <property type="molecule type" value="Genomic_DNA"/>
</dbReference>
<evidence type="ECO:0000256" key="1">
    <source>
        <dbReference type="SAM" id="Phobius"/>
    </source>
</evidence>
<protein>
    <recommendedName>
        <fullName evidence="2">Bacterial Pleckstrin homology domain-containing protein</fullName>
    </recommendedName>
</protein>
<dbReference type="Proteomes" id="UP000321306">
    <property type="component" value="Unassembled WGS sequence"/>
</dbReference>
<proteinExistence type="predicted"/>
<feature type="domain" description="Bacterial Pleckstrin homology" evidence="2">
    <location>
        <begin position="71"/>
        <end position="166"/>
    </location>
</feature>
<keyword evidence="4" id="KW-1185">Reference proteome</keyword>
<accession>A0A511N9B0</accession>
<organism evidence="3 4">
    <name type="scientific">Deinococcus cellulosilyticus (strain DSM 18568 / NBRC 106333 / KACC 11606 / 5516J-15)</name>
    <dbReference type="NCBI Taxonomy" id="1223518"/>
    <lineage>
        <taxon>Bacteria</taxon>
        <taxon>Thermotogati</taxon>
        <taxon>Deinococcota</taxon>
        <taxon>Deinococci</taxon>
        <taxon>Deinococcales</taxon>
        <taxon>Deinococcaceae</taxon>
        <taxon>Deinococcus</taxon>
    </lineage>
</organism>
<dbReference type="OrthoDB" id="74092at2"/>
<dbReference type="RefSeq" id="WP_146889977.1">
    <property type="nucleotide sequence ID" value="NZ_BJXB01000034.1"/>
</dbReference>